<name>A0ABQ4NYE7_SHECO</name>
<dbReference type="RefSeq" id="WP_220756719.1">
    <property type="nucleotide sequence ID" value="NZ_BPEU01000010.1"/>
</dbReference>
<protein>
    <submittedName>
        <fullName evidence="1">Uncharacterized protein</fullName>
    </submittedName>
</protein>
<gene>
    <name evidence="1" type="ORF">TUM3794_16630</name>
</gene>
<accession>A0ABQ4NYE7</accession>
<organism evidence="1 2">
    <name type="scientific">Shewanella colwelliana</name>
    <name type="common">Alteromonas colwelliana</name>
    <dbReference type="NCBI Taxonomy" id="23"/>
    <lineage>
        <taxon>Bacteria</taxon>
        <taxon>Pseudomonadati</taxon>
        <taxon>Pseudomonadota</taxon>
        <taxon>Gammaproteobacteria</taxon>
        <taxon>Alteromonadales</taxon>
        <taxon>Shewanellaceae</taxon>
        <taxon>Shewanella</taxon>
    </lineage>
</organism>
<comment type="caution">
    <text evidence="1">The sequence shown here is derived from an EMBL/GenBank/DDBJ whole genome shotgun (WGS) entry which is preliminary data.</text>
</comment>
<evidence type="ECO:0000313" key="1">
    <source>
        <dbReference type="EMBL" id="GIU39942.1"/>
    </source>
</evidence>
<dbReference type="Proteomes" id="UP000773469">
    <property type="component" value="Unassembled WGS sequence"/>
</dbReference>
<proteinExistence type="predicted"/>
<reference evidence="1 2" key="1">
    <citation type="submission" date="2021-05" db="EMBL/GenBank/DDBJ databases">
        <title>Molecular characterization for Shewanella algae harboring chromosomal blaOXA-55-like strains isolated from clinical and environment sample.</title>
        <authorList>
            <person name="Ohama Y."/>
            <person name="Aoki K."/>
            <person name="Harada S."/>
            <person name="Moriya K."/>
            <person name="Ishii Y."/>
            <person name="Tateda K."/>
        </authorList>
    </citation>
    <scope>NUCLEOTIDE SEQUENCE [LARGE SCALE GENOMIC DNA]</scope>
    <source>
        <strain evidence="1 2">MBTL60-118</strain>
    </source>
</reference>
<evidence type="ECO:0000313" key="2">
    <source>
        <dbReference type="Proteomes" id="UP000773469"/>
    </source>
</evidence>
<sequence length="153" mass="16861">MRTNKMFCVITMASHKRLSSVVQSIAHHSVSALSYVHPHLSEACEKIGLDSMSVILLAGNECPSEFLGNQPLTLGLRHLSETLANLLIKEGFDPKEIKLAKLTFEFQHGKLDHYCSTCTAELTSPAGSIYRSRVNYLGNTEQNAQTDAKTRAV</sequence>
<keyword evidence="2" id="KW-1185">Reference proteome</keyword>
<dbReference type="EMBL" id="BPEU01000010">
    <property type="protein sequence ID" value="GIU39942.1"/>
    <property type="molecule type" value="Genomic_DNA"/>
</dbReference>